<dbReference type="AlphaFoldDB" id="A0A6B2L6Z6"/>
<dbReference type="EMBL" id="GIBP01003834">
    <property type="protein sequence ID" value="NDV32803.1"/>
    <property type="molecule type" value="Transcribed_RNA"/>
</dbReference>
<dbReference type="InterPro" id="IPR050869">
    <property type="entry name" value="H3K4_H4K5_MeTrfase"/>
</dbReference>
<sequence length="333" mass="39268">MFWPDDPSDNSLLFIDTLHTIFKHKNSKRILQELSQVHPVSLEEVPGYLLEALETKYAPQITDLSQKYKKPRSAIQRLLLVLQCSCFSSGIYLNFSIFNHSCRPNAIKFQPENSNESQVRATQLIKKGTEVTISYIDPREQTYGYRARVIREQFGFEPDPKDFKDQLLEKFRAEKPSQEDMKYVESLENQLNQLPEDNPLQELIDIRKEALQILDPRHILILRLNRMILKEISPLLQEGEEENEQEDVNFGENLLIFLQTAWEVYQTQLIWISKDHIDFATTYSDISMGLQSLLSWDQKMVFQNFPLWNTFTKASKFQLFCDQTFEKIHKMYQ</sequence>
<dbReference type="SUPFAM" id="SSF82199">
    <property type="entry name" value="SET domain"/>
    <property type="match status" value="1"/>
</dbReference>
<dbReference type="Pfam" id="PF00856">
    <property type="entry name" value="SET"/>
    <property type="match status" value="1"/>
</dbReference>
<dbReference type="PANTHER" id="PTHR12197">
    <property type="entry name" value="HISTONE-LYSINE N-METHYLTRANSFERASE SMYD"/>
    <property type="match status" value="1"/>
</dbReference>
<dbReference type="CDD" id="cd20071">
    <property type="entry name" value="SET_SMYD"/>
    <property type="match status" value="1"/>
</dbReference>
<dbReference type="InterPro" id="IPR046341">
    <property type="entry name" value="SET_dom_sf"/>
</dbReference>
<name>A0A6B2L6Z6_9EUKA</name>
<protein>
    <recommendedName>
        <fullName evidence="1">SET domain-containing protein</fullName>
    </recommendedName>
</protein>
<evidence type="ECO:0000313" key="2">
    <source>
        <dbReference type="EMBL" id="NDV32803.1"/>
    </source>
</evidence>
<dbReference type="Gene3D" id="2.170.270.10">
    <property type="entry name" value="SET domain"/>
    <property type="match status" value="1"/>
</dbReference>
<reference evidence="2" key="1">
    <citation type="journal article" date="2020" name="J. Eukaryot. Microbiol.">
        <title>De novo Sequencing, Assembly and Annotation of the Transcriptome for the Free-Living Testate Amoeba Arcella intermedia.</title>
        <authorList>
            <person name="Ribeiro G.M."/>
            <person name="Porfirio-Sousa A.L."/>
            <person name="Maurer-Alcala X.X."/>
            <person name="Katz L.A."/>
            <person name="Lahr D.J.G."/>
        </authorList>
    </citation>
    <scope>NUCLEOTIDE SEQUENCE</scope>
</reference>
<evidence type="ECO:0000259" key="1">
    <source>
        <dbReference type="PROSITE" id="PS50280"/>
    </source>
</evidence>
<dbReference type="InterPro" id="IPR001214">
    <property type="entry name" value="SET_dom"/>
</dbReference>
<dbReference type="PANTHER" id="PTHR12197:SF292">
    <property type="entry name" value="SET DOMAIN-CONTAINING PROTEIN"/>
    <property type="match status" value="1"/>
</dbReference>
<organism evidence="2">
    <name type="scientific">Arcella intermedia</name>
    <dbReference type="NCBI Taxonomy" id="1963864"/>
    <lineage>
        <taxon>Eukaryota</taxon>
        <taxon>Amoebozoa</taxon>
        <taxon>Tubulinea</taxon>
        <taxon>Elardia</taxon>
        <taxon>Arcellinida</taxon>
        <taxon>Sphaerothecina</taxon>
        <taxon>Arcellidae</taxon>
        <taxon>Arcella</taxon>
    </lineage>
</organism>
<feature type="domain" description="SET" evidence="1">
    <location>
        <begin position="38"/>
        <end position="136"/>
    </location>
</feature>
<dbReference type="PROSITE" id="PS50280">
    <property type="entry name" value="SET"/>
    <property type="match status" value="1"/>
</dbReference>
<accession>A0A6B2L6Z6</accession>
<proteinExistence type="predicted"/>